<gene>
    <name evidence="3" type="ORF">LMG27174_02710</name>
</gene>
<dbReference type="AlphaFoldDB" id="A0A6J5AWL9"/>
<dbReference type="RefSeq" id="WP_244201132.1">
    <property type="nucleotide sequence ID" value="NZ_CADIJZ010000008.1"/>
</dbReference>
<proteinExistence type="predicted"/>
<dbReference type="EMBL" id="CADIJZ010000008">
    <property type="protein sequence ID" value="CAB3681882.1"/>
    <property type="molecule type" value="Genomic_DNA"/>
</dbReference>
<protein>
    <recommendedName>
        <fullName evidence="5">DUF4148 domain-containing protein</fullName>
    </recommendedName>
</protein>
<keyword evidence="2" id="KW-0732">Signal</keyword>
<accession>A0A6J5AWL9</accession>
<organism evidence="3 4">
    <name type="scientific">Paraburkholderia rhynchosiae</name>
    <dbReference type="NCBI Taxonomy" id="487049"/>
    <lineage>
        <taxon>Bacteria</taxon>
        <taxon>Pseudomonadati</taxon>
        <taxon>Pseudomonadota</taxon>
        <taxon>Betaproteobacteria</taxon>
        <taxon>Burkholderiales</taxon>
        <taxon>Burkholderiaceae</taxon>
        <taxon>Paraburkholderia</taxon>
    </lineage>
</organism>
<evidence type="ECO:0000313" key="4">
    <source>
        <dbReference type="Proteomes" id="UP000494205"/>
    </source>
</evidence>
<evidence type="ECO:0000256" key="2">
    <source>
        <dbReference type="SAM" id="SignalP"/>
    </source>
</evidence>
<reference evidence="3 4" key="1">
    <citation type="submission" date="2020-04" db="EMBL/GenBank/DDBJ databases">
        <authorList>
            <person name="De Canck E."/>
        </authorList>
    </citation>
    <scope>NUCLEOTIDE SEQUENCE [LARGE SCALE GENOMIC DNA]</scope>
    <source>
        <strain evidence="3 4">LMG 27174</strain>
    </source>
</reference>
<feature type="chain" id="PRO_5027082102" description="DUF4148 domain-containing protein" evidence="2">
    <location>
        <begin position="20"/>
        <end position="78"/>
    </location>
</feature>
<name>A0A6J5AWL9_9BURK</name>
<feature type="region of interest" description="Disordered" evidence="1">
    <location>
        <begin position="47"/>
        <end position="78"/>
    </location>
</feature>
<evidence type="ECO:0000313" key="3">
    <source>
        <dbReference type="EMBL" id="CAB3681882.1"/>
    </source>
</evidence>
<feature type="signal peptide" evidence="2">
    <location>
        <begin position="1"/>
        <end position="19"/>
    </location>
</feature>
<evidence type="ECO:0000256" key="1">
    <source>
        <dbReference type="SAM" id="MobiDB-lite"/>
    </source>
</evidence>
<dbReference type="Proteomes" id="UP000494205">
    <property type="component" value="Unassembled WGS sequence"/>
</dbReference>
<evidence type="ECO:0008006" key="5">
    <source>
        <dbReference type="Google" id="ProtNLM"/>
    </source>
</evidence>
<sequence length="78" mass="8195">MKALTLLIAMLAIMPMANAEQGDAEDKALSELMMRQMVTHETQPAQIPTDTAYGDTGKTATQSGGSVLKAKANVSDGQ</sequence>